<protein>
    <recommendedName>
        <fullName evidence="4">Polysaccharide chain length determinant N-terminal domain-containing protein</fullName>
    </recommendedName>
</protein>
<accession>A0ABS1A355</accession>
<feature type="transmembrane region" description="Helical" evidence="1">
    <location>
        <begin position="186"/>
        <end position="209"/>
    </location>
</feature>
<feature type="transmembrane region" description="Helical" evidence="1">
    <location>
        <begin position="20"/>
        <end position="40"/>
    </location>
</feature>
<evidence type="ECO:0000256" key="1">
    <source>
        <dbReference type="SAM" id="Phobius"/>
    </source>
</evidence>
<evidence type="ECO:0000313" key="2">
    <source>
        <dbReference type="EMBL" id="MBJ8389763.1"/>
    </source>
</evidence>
<dbReference type="RefSeq" id="WP_110496448.1">
    <property type="nucleotide sequence ID" value="NZ_JADWNA010000003.1"/>
</dbReference>
<keyword evidence="1" id="KW-1133">Transmembrane helix</keyword>
<dbReference type="Proteomes" id="UP001318920">
    <property type="component" value="Unassembled WGS sequence"/>
</dbReference>
<keyword evidence="1" id="KW-0472">Membrane</keyword>
<comment type="caution">
    <text evidence="2">The sequence shown here is derived from an EMBL/GenBank/DDBJ whole genome shotgun (WGS) entry which is preliminary data.</text>
</comment>
<dbReference type="EMBL" id="JADWNA010000003">
    <property type="protein sequence ID" value="MBJ8389763.1"/>
    <property type="molecule type" value="Genomic_DNA"/>
</dbReference>
<proteinExistence type="predicted"/>
<evidence type="ECO:0000313" key="3">
    <source>
        <dbReference type="Proteomes" id="UP001318920"/>
    </source>
</evidence>
<evidence type="ECO:0008006" key="4">
    <source>
        <dbReference type="Google" id="ProtNLM"/>
    </source>
</evidence>
<sequence length="219" mass="25319">MSISEDIDLYDFIKFSYRKYILICAITLLSIVSGGLFCYFNSDKLTVTMDVIPKIYSPFFYTSCNDDNECRDEMFKTLLASKLDSGFVIDKVKKSNLFTVKSTFNKADDQLIKYNLSSLNSELIKWYSDDVNSTIQELDKLQNDKKATETIARMVLIATTTKRYLDSNDIIVFSQPVYSQLYSTRLVLIISVLLGLTFSFLCLMTIYSWQEKKRLQPLQ</sequence>
<keyword evidence="3" id="KW-1185">Reference proteome</keyword>
<reference evidence="2 3" key="1">
    <citation type="submission" date="2020-11" db="EMBL/GenBank/DDBJ databases">
        <title>Enhanced detection system for hospital associated transmission using whole genome sequencing surveillance.</title>
        <authorList>
            <person name="Harrison L.H."/>
            <person name="Van Tyne D."/>
            <person name="Marsh J.W."/>
            <person name="Griffith M.P."/>
            <person name="Snyder D.J."/>
            <person name="Cooper V.S."/>
            <person name="Mustapha M."/>
        </authorList>
    </citation>
    <scope>NUCLEOTIDE SEQUENCE [LARGE SCALE GENOMIC DNA]</scope>
    <source>
        <strain evidence="2 3">CB00171</strain>
    </source>
</reference>
<keyword evidence="1" id="KW-0812">Transmembrane</keyword>
<name>A0ABS1A355_9ENTR</name>
<gene>
    <name evidence="2" type="ORF">I6M80_05805</name>
</gene>
<organism evidence="2 3">
    <name type="scientific">Citrobacter cronae</name>
    <dbReference type="NCBI Taxonomy" id="1748967"/>
    <lineage>
        <taxon>Bacteria</taxon>
        <taxon>Pseudomonadati</taxon>
        <taxon>Pseudomonadota</taxon>
        <taxon>Gammaproteobacteria</taxon>
        <taxon>Enterobacterales</taxon>
        <taxon>Enterobacteriaceae</taxon>
        <taxon>Citrobacter</taxon>
        <taxon>Citrobacter freundii complex</taxon>
    </lineage>
</organism>